<dbReference type="Proteomes" id="UP000693970">
    <property type="component" value="Unassembled WGS sequence"/>
</dbReference>
<reference evidence="1" key="1">
    <citation type="journal article" date="2021" name="Sci. Rep.">
        <title>Diploid genomic architecture of Nitzschia inconspicua, an elite biomass production diatom.</title>
        <authorList>
            <person name="Oliver A."/>
            <person name="Podell S."/>
            <person name="Pinowska A."/>
            <person name="Traller J.C."/>
            <person name="Smith S.R."/>
            <person name="McClure R."/>
            <person name="Beliaev A."/>
            <person name="Bohutskyi P."/>
            <person name="Hill E.A."/>
            <person name="Rabines A."/>
            <person name="Zheng H."/>
            <person name="Allen L.Z."/>
            <person name="Kuo A."/>
            <person name="Grigoriev I.V."/>
            <person name="Allen A.E."/>
            <person name="Hazlebeck D."/>
            <person name="Allen E.E."/>
        </authorList>
    </citation>
    <scope>NUCLEOTIDE SEQUENCE</scope>
    <source>
        <strain evidence="1">Hildebrandi</strain>
    </source>
</reference>
<protein>
    <submittedName>
        <fullName evidence="1">Leucine rich repeat LRR-containing protein</fullName>
    </submittedName>
</protein>
<dbReference type="PANTHER" id="PTHR46761:SF2">
    <property type="entry name" value="RAN GTPASE-ACTIVATING PROTEIN 1"/>
    <property type="match status" value="1"/>
</dbReference>
<reference evidence="1" key="2">
    <citation type="submission" date="2021-04" db="EMBL/GenBank/DDBJ databases">
        <authorList>
            <person name="Podell S."/>
        </authorList>
    </citation>
    <scope>NUCLEOTIDE SEQUENCE</scope>
    <source>
        <strain evidence="1">Hildebrandi</strain>
    </source>
</reference>
<dbReference type="EMBL" id="JAGRRH010000034">
    <property type="protein sequence ID" value="KAG7339469.1"/>
    <property type="molecule type" value="Genomic_DNA"/>
</dbReference>
<comment type="caution">
    <text evidence="1">The sequence shown here is derived from an EMBL/GenBank/DDBJ whole genome shotgun (WGS) entry which is preliminary data.</text>
</comment>
<evidence type="ECO:0000313" key="1">
    <source>
        <dbReference type="EMBL" id="KAG7339469.1"/>
    </source>
</evidence>
<dbReference type="PANTHER" id="PTHR46761">
    <property type="entry name" value="RAN GTPASE-ACTIVATING PROTEIN 1"/>
    <property type="match status" value="1"/>
</dbReference>
<gene>
    <name evidence="1" type="ORF">IV203_024839</name>
    <name evidence="2" type="ORF">IV203_025350</name>
</gene>
<dbReference type="InterPro" id="IPR001611">
    <property type="entry name" value="Leu-rich_rpt"/>
</dbReference>
<dbReference type="EMBL" id="JAGRRH010000011">
    <property type="protein sequence ID" value="KAG7362466.1"/>
    <property type="molecule type" value="Genomic_DNA"/>
</dbReference>
<organism evidence="1 3">
    <name type="scientific">Nitzschia inconspicua</name>
    <dbReference type="NCBI Taxonomy" id="303405"/>
    <lineage>
        <taxon>Eukaryota</taxon>
        <taxon>Sar</taxon>
        <taxon>Stramenopiles</taxon>
        <taxon>Ochrophyta</taxon>
        <taxon>Bacillariophyta</taxon>
        <taxon>Bacillariophyceae</taxon>
        <taxon>Bacillariophycidae</taxon>
        <taxon>Bacillariales</taxon>
        <taxon>Bacillariaceae</taxon>
        <taxon>Nitzschia</taxon>
    </lineage>
</organism>
<dbReference type="InterPro" id="IPR045203">
    <property type="entry name" value="RanGAP1/2"/>
</dbReference>
<keyword evidence="3" id="KW-1185">Reference proteome</keyword>
<dbReference type="GO" id="GO:0005096">
    <property type="term" value="F:GTPase activator activity"/>
    <property type="evidence" value="ECO:0007669"/>
    <property type="project" value="InterPro"/>
</dbReference>
<dbReference type="Pfam" id="PF13516">
    <property type="entry name" value="LRR_6"/>
    <property type="match status" value="3"/>
</dbReference>
<dbReference type="SMART" id="SM00368">
    <property type="entry name" value="LRR_RI"/>
    <property type="match status" value="5"/>
</dbReference>
<name>A0A9K3K944_9STRA</name>
<proteinExistence type="predicted"/>
<dbReference type="AlphaFoldDB" id="A0A9K3K944"/>
<sequence>MKVILRAGGERKAVQLDEAKAMLERFQALVDDNSDDDDDDDNNNNNNNTVIGVDLSCRQWKQESLEVLEDFFKSVSSTVQYLVVDDIIAGLMTEEGLTVTQKLADIFVQSNLLEVNLNDNAMGERGLGRVKSLFDNSNLQNLYLNNCGLSHYSMVQLNGYLMDDNQRVCKSLRELVLDKNMIGPEGAQVVGSFLPYCVNLELFSYKGTRPVKAGSKHIAQGLLELTNNVTDPLIQHLDLSDCHFGDGEEDDDEGGLIPLTTAIAKCKRLRFLDMKDSEIKPNGITLLVDAMKESKAQLTDLILDGNELEEEGAEILSSWLVTQTSSLKCLHLALNELGNNGVATVLVPFFASRNVLEDLSLEENLIEDDGAKALLTARFPHLKHLSLKDNDDIEEDMKIKLLTKFGRDVVILGDDDEMKELHDKMADEEDVDELAAALSQTSIN</sequence>
<accession>A0A9K3K944</accession>
<dbReference type="OrthoDB" id="48546at2759"/>
<evidence type="ECO:0000313" key="3">
    <source>
        <dbReference type="Proteomes" id="UP000693970"/>
    </source>
</evidence>
<evidence type="ECO:0000313" key="2">
    <source>
        <dbReference type="EMBL" id="KAG7362466.1"/>
    </source>
</evidence>